<gene>
    <name evidence="11" type="ORF">SAMN05421753_11191</name>
</gene>
<name>A0A1I3K1S0_9PLAN</name>
<feature type="transmembrane region" description="Helical" evidence="9">
    <location>
        <begin position="123"/>
        <end position="142"/>
    </location>
</feature>
<evidence type="ECO:0000256" key="2">
    <source>
        <dbReference type="ARBA" id="ARBA00022475"/>
    </source>
</evidence>
<dbReference type="AlphaFoldDB" id="A0A1I3K1S0"/>
<dbReference type="RefSeq" id="WP_175517532.1">
    <property type="nucleotide sequence ID" value="NZ_FOQD01000011.1"/>
</dbReference>
<evidence type="ECO:0000259" key="10">
    <source>
        <dbReference type="Pfam" id="PF13231"/>
    </source>
</evidence>
<dbReference type="EMBL" id="FOQD01000011">
    <property type="protein sequence ID" value="SFI66467.1"/>
    <property type="molecule type" value="Genomic_DNA"/>
</dbReference>
<evidence type="ECO:0000256" key="7">
    <source>
        <dbReference type="ARBA" id="ARBA00023136"/>
    </source>
</evidence>
<evidence type="ECO:0000313" key="11">
    <source>
        <dbReference type="EMBL" id="SFI66467.1"/>
    </source>
</evidence>
<evidence type="ECO:0000256" key="3">
    <source>
        <dbReference type="ARBA" id="ARBA00022676"/>
    </source>
</evidence>
<accession>A0A1I3K1S0</accession>
<feature type="region of interest" description="Disordered" evidence="8">
    <location>
        <begin position="594"/>
        <end position="614"/>
    </location>
</feature>
<feature type="transmembrane region" description="Helical" evidence="9">
    <location>
        <begin position="361"/>
        <end position="381"/>
    </location>
</feature>
<feature type="transmembrane region" description="Helical" evidence="9">
    <location>
        <begin position="95"/>
        <end position="116"/>
    </location>
</feature>
<feature type="transmembrane region" description="Helical" evidence="9">
    <location>
        <begin position="261"/>
        <end position="284"/>
    </location>
</feature>
<dbReference type="GO" id="GO:0016763">
    <property type="term" value="F:pentosyltransferase activity"/>
    <property type="evidence" value="ECO:0007669"/>
    <property type="project" value="TreeGrafter"/>
</dbReference>
<dbReference type="STRING" id="1576369.SAMN05421753_11191"/>
<keyword evidence="4 11" id="KW-0808">Transferase</keyword>
<keyword evidence="5 9" id="KW-0812">Transmembrane</keyword>
<comment type="subcellular location">
    <subcellularLocation>
        <location evidence="1">Cell membrane</location>
        <topology evidence="1">Multi-pass membrane protein</topology>
    </subcellularLocation>
</comment>
<feature type="compositionally biased region" description="Polar residues" evidence="8">
    <location>
        <begin position="594"/>
        <end position="612"/>
    </location>
</feature>
<feature type="transmembrane region" description="Helical" evidence="9">
    <location>
        <begin position="216"/>
        <end position="235"/>
    </location>
</feature>
<keyword evidence="7 9" id="KW-0472">Membrane</keyword>
<dbReference type="GO" id="GO:0005886">
    <property type="term" value="C:plasma membrane"/>
    <property type="evidence" value="ECO:0007669"/>
    <property type="project" value="UniProtKB-SubCell"/>
</dbReference>
<sequence>MTWDGARVRFRAKSPITAMLKQNRLDPTLGFFWCVVLLHMLLWTFLTAETQPNVPSETLELLSAGRDFAWGYPTQPPMGVWVAAAVSAWAAPSIWPLYLLAQACGVVGVWVAWIMARKFLHPWTALCGAIVLLGGYSCTIAASEFSSAHLASVFWSLAILSFYEALTQEKRRYWAATGLLLALGLLSSYGTFLLLVTMFVFTLWDERARRCWDSSWPFLAGLMMAVILLPHMLWLGRHQFQTIQNGLAPASSVAHHLEQPLAYLGTQLLCLIPVILLLAPLIAWFSFEEPATGEETDRDFARQYLLWMTCLPPVVIFALSLLAGPSSAIFASVTNWTFLGIALLLWGHVSETRLAWRRSLLRIGTAVGFFAASLVAINVMLPHVSRQGFNTQFPGSELARGIELAWRRAGYNGHVPVIAGPRELARNAAWHATSSSKIALYEDLNPANASGVNDQLLSRQGGIVIWDMSAAQQHSAYDLSQRFGRVSLLEPLSMKWRGAADLPDIRIGMAVVHPAIAQATPPATFPVATTPISTLPANYPRAAIVPASSAQPVMSHSNTYPTSLPASYQYPASSLPAAPHVEPTRAPQALNTYSHGTVSAPQSSLPTASFPPSSVPAMTRENWPTSNVSQPISQALPTTNGPHIDPFGRVPAKAAQPAATTYPIYNNAPTATLPVRSEQPTSSIPMNSLPHPQSTVPTMAKPAPAQGFADPLFFGAPDNLPTTTLPVENRPVPAAAPVLKLEQAPAPVAPAGYTEQ</sequence>
<dbReference type="Pfam" id="PF13231">
    <property type="entry name" value="PMT_2"/>
    <property type="match status" value="1"/>
</dbReference>
<evidence type="ECO:0000256" key="4">
    <source>
        <dbReference type="ARBA" id="ARBA00022679"/>
    </source>
</evidence>
<proteinExistence type="predicted"/>
<reference evidence="12" key="1">
    <citation type="submission" date="2016-10" db="EMBL/GenBank/DDBJ databases">
        <authorList>
            <person name="Varghese N."/>
            <person name="Submissions S."/>
        </authorList>
    </citation>
    <scope>NUCLEOTIDE SEQUENCE [LARGE SCALE GENOMIC DNA]</scope>
    <source>
        <strain evidence="12">DSM 26348</strain>
    </source>
</reference>
<evidence type="ECO:0000256" key="1">
    <source>
        <dbReference type="ARBA" id="ARBA00004651"/>
    </source>
</evidence>
<dbReference type="GO" id="GO:0009103">
    <property type="term" value="P:lipopolysaccharide biosynthetic process"/>
    <property type="evidence" value="ECO:0007669"/>
    <property type="project" value="UniProtKB-ARBA"/>
</dbReference>
<keyword evidence="3 11" id="KW-0328">Glycosyltransferase</keyword>
<dbReference type="InterPro" id="IPR050297">
    <property type="entry name" value="LipidA_mod_glycosyltrf_83"/>
</dbReference>
<dbReference type="InterPro" id="IPR038731">
    <property type="entry name" value="RgtA/B/C-like"/>
</dbReference>
<feature type="transmembrane region" description="Helical" evidence="9">
    <location>
        <begin position="148"/>
        <end position="166"/>
    </location>
</feature>
<feature type="domain" description="Glycosyltransferase RgtA/B/C/D-like" evidence="10">
    <location>
        <begin position="75"/>
        <end position="234"/>
    </location>
</feature>
<dbReference type="PANTHER" id="PTHR33908:SF9">
    <property type="entry name" value="BLL5595 PROTEIN"/>
    <property type="match status" value="1"/>
</dbReference>
<evidence type="ECO:0000256" key="6">
    <source>
        <dbReference type="ARBA" id="ARBA00022989"/>
    </source>
</evidence>
<feature type="transmembrane region" description="Helical" evidence="9">
    <location>
        <begin position="304"/>
        <end position="322"/>
    </location>
</feature>
<dbReference type="PANTHER" id="PTHR33908">
    <property type="entry name" value="MANNOSYLTRANSFERASE YKCB-RELATED"/>
    <property type="match status" value="1"/>
</dbReference>
<feature type="transmembrane region" description="Helical" evidence="9">
    <location>
        <begin position="29"/>
        <end position="46"/>
    </location>
</feature>
<protein>
    <submittedName>
        <fullName evidence="11">Dolichyl-phosphate-mannose-protein mannosyltransferase</fullName>
    </submittedName>
</protein>
<keyword evidence="6 9" id="KW-1133">Transmembrane helix</keyword>
<keyword evidence="2" id="KW-1003">Cell membrane</keyword>
<evidence type="ECO:0000256" key="8">
    <source>
        <dbReference type="SAM" id="MobiDB-lite"/>
    </source>
</evidence>
<feature type="transmembrane region" description="Helical" evidence="9">
    <location>
        <begin position="329"/>
        <end position="349"/>
    </location>
</feature>
<evidence type="ECO:0000256" key="9">
    <source>
        <dbReference type="SAM" id="Phobius"/>
    </source>
</evidence>
<organism evidence="11 12">
    <name type="scientific">Planctomicrobium piriforme</name>
    <dbReference type="NCBI Taxonomy" id="1576369"/>
    <lineage>
        <taxon>Bacteria</taxon>
        <taxon>Pseudomonadati</taxon>
        <taxon>Planctomycetota</taxon>
        <taxon>Planctomycetia</taxon>
        <taxon>Planctomycetales</taxon>
        <taxon>Planctomycetaceae</taxon>
        <taxon>Planctomicrobium</taxon>
    </lineage>
</organism>
<feature type="transmembrane region" description="Helical" evidence="9">
    <location>
        <begin position="178"/>
        <end position="204"/>
    </location>
</feature>
<evidence type="ECO:0000313" key="12">
    <source>
        <dbReference type="Proteomes" id="UP000199518"/>
    </source>
</evidence>
<dbReference type="Proteomes" id="UP000199518">
    <property type="component" value="Unassembled WGS sequence"/>
</dbReference>
<keyword evidence="12" id="KW-1185">Reference proteome</keyword>
<evidence type="ECO:0000256" key="5">
    <source>
        <dbReference type="ARBA" id="ARBA00022692"/>
    </source>
</evidence>